<dbReference type="InterPro" id="IPR005484">
    <property type="entry name" value="Ribosomal_uL18_bac/plant/anim"/>
</dbReference>
<dbReference type="FunFam" id="3.30.420.100:FF:000001">
    <property type="entry name" value="50S ribosomal protein L18"/>
    <property type="match status" value="1"/>
</dbReference>
<name>A0A1F5H2I7_9BACT</name>
<accession>A0A1F5H2I7</accession>
<dbReference type="Proteomes" id="UP000177039">
    <property type="component" value="Unassembled WGS sequence"/>
</dbReference>
<evidence type="ECO:0000256" key="7">
    <source>
        <dbReference type="HAMAP-Rule" id="MF_01337"/>
    </source>
</evidence>
<dbReference type="PANTHER" id="PTHR12899">
    <property type="entry name" value="39S RIBOSOMAL PROTEIN L18, MITOCHONDRIAL"/>
    <property type="match status" value="1"/>
</dbReference>
<organism evidence="8 9">
    <name type="scientific">Candidatus Curtissbacteria bacterium RIFCSPLOWO2_01_FULL_42_50</name>
    <dbReference type="NCBI Taxonomy" id="1797730"/>
    <lineage>
        <taxon>Bacteria</taxon>
        <taxon>Candidatus Curtissiibacteriota</taxon>
    </lineage>
</organism>
<comment type="function">
    <text evidence="7">This is one of the proteins that bind and probably mediate the attachment of the 5S RNA into the large ribosomal subunit, where it forms part of the central protuberance.</text>
</comment>
<keyword evidence="2 7" id="KW-0699">rRNA-binding</keyword>
<keyword evidence="4 7" id="KW-0689">Ribosomal protein</keyword>
<evidence type="ECO:0000256" key="2">
    <source>
        <dbReference type="ARBA" id="ARBA00022730"/>
    </source>
</evidence>
<dbReference type="GO" id="GO:0003735">
    <property type="term" value="F:structural constituent of ribosome"/>
    <property type="evidence" value="ECO:0007669"/>
    <property type="project" value="InterPro"/>
</dbReference>
<dbReference type="Pfam" id="PF00861">
    <property type="entry name" value="Ribosomal_L18p"/>
    <property type="match status" value="1"/>
</dbReference>
<dbReference type="GO" id="GO:0005840">
    <property type="term" value="C:ribosome"/>
    <property type="evidence" value="ECO:0007669"/>
    <property type="project" value="UniProtKB-KW"/>
</dbReference>
<dbReference type="NCBIfam" id="TIGR00060">
    <property type="entry name" value="L18_bact"/>
    <property type="match status" value="1"/>
</dbReference>
<sequence>MKDRRKQKVLRHDRIRKKIARAKNVPRIVVFRSNKHIYAQLIDDQKAATIAFASDAKIKKGTRCQKAKEVGINLAKAAKSKNIKKVVYDRAGYFYHGRVKALAEGAREEGLLF</sequence>
<dbReference type="InterPro" id="IPR004389">
    <property type="entry name" value="Ribosomal_uL18_bac-type"/>
</dbReference>
<dbReference type="InterPro" id="IPR057268">
    <property type="entry name" value="Ribosomal_L18"/>
</dbReference>
<dbReference type="EMBL" id="MFBT01000038">
    <property type="protein sequence ID" value="OGD98321.1"/>
    <property type="molecule type" value="Genomic_DNA"/>
</dbReference>
<comment type="caution">
    <text evidence="8">The sequence shown here is derived from an EMBL/GenBank/DDBJ whole genome shotgun (WGS) entry which is preliminary data.</text>
</comment>
<dbReference type="GO" id="GO:0008097">
    <property type="term" value="F:5S rRNA binding"/>
    <property type="evidence" value="ECO:0007669"/>
    <property type="project" value="TreeGrafter"/>
</dbReference>
<proteinExistence type="inferred from homology"/>
<dbReference type="Gene3D" id="3.30.420.100">
    <property type="match status" value="1"/>
</dbReference>
<evidence type="ECO:0000256" key="4">
    <source>
        <dbReference type="ARBA" id="ARBA00022980"/>
    </source>
</evidence>
<dbReference type="GO" id="GO:1990904">
    <property type="term" value="C:ribonucleoprotein complex"/>
    <property type="evidence" value="ECO:0007669"/>
    <property type="project" value="UniProtKB-KW"/>
</dbReference>
<comment type="similarity">
    <text evidence="1 7">Belongs to the universal ribosomal protein uL18 family.</text>
</comment>
<dbReference type="HAMAP" id="MF_01337_B">
    <property type="entry name" value="Ribosomal_uL18_B"/>
    <property type="match status" value="1"/>
</dbReference>
<comment type="subunit">
    <text evidence="7">Part of the 50S ribosomal subunit; part of the 5S rRNA/L5/L18/L25 subcomplex. Contacts the 5S and 23S rRNAs.</text>
</comment>
<reference evidence="8 9" key="1">
    <citation type="journal article" date="2016" name="Nat. Commun.">
        <title>Thousands of microbial genomes shed light on interconnected biogeochemical processes in an aquifer system.</title>
        <authorList>
            <person name="Anantharaman K."/>
            <person name="Brown C.T."/>
            <person name="Hug L.A."/>
            <person name="Sharon I."/>
            <person name="Castelle C.J."/>
            <person name="Probst A.J."/>
            <person name="Thomas B.C."/>
            <person name="Singh A."/>
            <person name="Wilkins M.J."/>
            <person name="Karaoz U."/>
            <person name="Brodie E.L."/>
            <person name="Williams K.H."/>
            <person name="Hubbard S.S."/>
            <person name="Banfield J.F."/>
        </authorList>
    </citation>
    <scope>NUCLEOTIDE SEQUENCE [LARGE SCALE GENOMIC DNA]</scope>
</reference>
<dbReference type="AlphaFoldDB" id="A0A1F5H2I7"/>
<keyword evidence="5 7" id="KW-0687">Ribonucleoprotein</keyword>
<gene>
    <name evidence="7" type="primary">rplR</name>
    <name evidence="8" type="ORF">A3B54_00490</name>
</gene>
<dbReference type="GO" id="GO:0006412">
    <property type="term" value="P:translation"/>
    <property type="evidence" value="ECO:0007669"/>
    <property type="project" value="UniProtKB-UniRule"/>
</dbReference>
<evidence type="ECO:0000256" key="3">
    <source>
        <dbReference type="ARBA" id="ARBA00022884"/>
    </source>
</evidence>
<dbReference type="SUPFAM" id="SSF53137">
    <property type="entry name" value="Translational machinery components"/>
    <property type="match status" value="1"/>
</dbReference>
<protein>
    <recommendedName>
        <fullName evidence="6 7">Large ribosomal subunit protein uL18</fullName>
    </recommendedName>
</protein>
<dbReference type="CDD" id="cd00432">
    <property type="entry name" value="Ribosomal_L18_L5e"/>
    <property type="match status" value="1"/>
</dbReference>
<evidence type="ECO:0000256" key="6">
    <source>
        <dbReference type="ARBA" id="ARBA00035197"/>
    </source>
</evidence>
<keyword evidence="3 7" id="KW-0694">RNA-binding</keyword>
<evidence type="ECO:0000313" key="8">
    <source>
        <dbReference type="EMBL" id="OGD98321.1"/>
    </source>
</evidence>
<dbReference type="PANTHER" id="PTHR12899:SF3">
    <property type="entry name" value="LARGE RIBOSOMAL SUBUNIT PROTEIN UL18M"/>
    <property type="match status" value="1"/>
</dbReference>
<dbReference type="GO" id="GO:0005737">
    <property type="term" value="C:cytoplasm"/>
    <property type="evidence" value="ECO:0007669"/>
    <property type="project" value="UniProtKB-ARBA"/>
</dbReference>
<evidence type="ECO:0000313" key="9">
    <source>
        <dbReference type="Proteomes" id="UP000177039"/>
    </source>
</evidence>
<evidence type="ECO:0000256" key="1">
    <source>
        <dbReference type="ARBA" id="ARBA00007116"/>
    </source>
</evidence>
<evidence type="ECO:0000256" key="5">
    <source>
        <dbReference type="ARBA" id="ARBA00023274"/>
    </source>
</evidence>